<reference evidence="3 4" key="1">
    <citation type="submission" date="2016-10" db="EMBL/GenBank/DDBJ databases">
        <authorList>
            <person name="de Groot N.N."/>
        </authorList>
    </citation>
    <scope>NUCLEOTIDE SEQUENCE [LARGE SCALE GENOMIC DNA]</scope>
    <source>
        <strain evidence="3 4">DSM 16619</strain>
    </source>
</reference>
<dbReference type="InterPro" id="IPR010982">
    <property type="entry name" value="Lambda_DNA-bd_dom_sf"/>
</dbReference>
<evidence type="ECO:0000313" key="4">
    <source>
        <dbReference type="Proteomes" id="UP000198781"/>
    </source>
</evidence>
<accession>A0A1G6IK93</accession>
<dbReference type="SUPFAM" id="SSF47413">
    <property type="entry name" value="lambda repressor-like DNA-binding domains"/>
    <property type="match status" value="1"/>
</dbReference>
<dbReference type="PANTHER" id="PTHR46797">
    <property type="entry name" value="HTH-TYPE TRANSCRIPTIONAL REGULATOR"/>
    <property type="match status" value="1"/>
</dbReference>
<evidence type="ECO:0000259" key="2">
    <source>
        <dbReference type="PROSITE" id="PS50943"/>
    </source>
</evidence>
<dbReference type="OrthoDB" id="8527856at2"/>
<name>A0A1G6IK93_9BURK</name>
<dbReference type="PANTHER" id="PTHR46797:SF1">
    <property type="entry name" value="METHYLPHOSPHONATE SYNTHASE"/>
    <property type="match status" value="1"/>
</dbReference>
<gene>
    <name evidence="3" type="ORF">SAMN05192589_101175</name>
</gene>
<keyword evidence="4" id="KW-1185">Reference proteome</keyword>
<feature type="domain" description="HTH cro/C1-type" evidence="2">
    <location>
        <begin position="12"/>
        <end position="66"/>
    </location>
</feature>
<dbReference type="Proteomes" id="UP000198781">
    <property type="component" value="Unassembled WGS sequence"/>
</dbReference>
<dbReference type="InterPro" id="IPR050807">
    <property type="entry name" value="TransReg_Diox_bact_type"/>
</dbReference>
<dbReference type="Pfam" id="PF01381">
    <property type="entry name" value="HTH_3"/>
    <property type="match status" value="1"/>
</dbReference>
<dbReference type="AlphaFoldDB" id="A0A1G6IK93"/>
<dbReference type="CDD" id="cd00093">
    <property type="entry name" value="HTH_XRE"/>
    <property type="match status" value="1"/>
</dbReference>
<dbReference type="EMBL" id="FMZC01000001">
    <property type="protein sequence ID" value="SDC06156.1"/>
    <property type="molecule type" value="Genomic_DNA"/>
</dbReference>
<dbReference type="GO" id="GO:0005829">
    <property type="term" value="C:cytosol"/>
    <property type="evidence" value="ECO:0007669"/>
    <property type="project" value="TreeGrafter"/>
</dbReference>
<dbReference type="GO" id="GO:0003700">
    <property type="term" value="F:DNA-binding transcription factor activity"/>
    <property type="evidence" value="ECO:0007669"/>
    <property type="project" value="TreeGrafter"/>
</dbReference>
<dbReference type="SMART" id="SM00530">
    <property type="entry name" value="HTH_XRE"/>
    <property type="match status" value="1"/>
</dbReference>
<dbReference type="InterPro" id="IPR001387">
    <property type="entry name" value="Cro/C1-type_HTH"/>
</dbReference>
<evidence type="ECO:0000256" key="1">
    <source>
        <dbReference type="ARBA" id="ARBA00023125"/>
    </source>
</evidence>
<dbReference type="RefSeq" id="WP_092739378.1">
    <property type="nucleotide sequence ID" value="NZ_FMZC01000001.1"/>
</dbReference>
<dbReference type="STRING" id="187868.SAMN05192589_101175"/>
<dbReference type="PROSITE" id="PS50943">
    <property type="entry name" value="HTH_CROC1"/>
    <property type="match status" value="1"/>
</dbReference>
<dbReference type="Gene3D" id="1.10.260.40">
    <property type="entry name" value="lambda repressor-like DNA-binding domains"/>
    <property type="match status" value="1"/>
</dbReference>
<evidence type="ECO:0000313" key="3">
    <source>
        <dbReference type="EMBL" id="SDC06156.1"/>
    </source>
</evidence>
<keyword evidence="1" id="KW-0238">DNA-binding</keyword>
<dbReference type="GO" id="GO:0003677">
    <property type="term" value="F:DNA binding"/>
    <property type="evidence" value="ECO:0007669"/>
    <property type="project" value="UniProtKB-KW"/>
</dbReference>
<proteinExistence type="predicted"/>
<organism evidence="3 4">
    <name type="scientific">Paracidovorax valerianellae</name>
    <dbReference type="NCBI Taxonomy" id="187868"/>
    <lineage>
        <taxon>Bacteria</taxon>
        <taxon>Pseudomonadati</taxon>
        <taxon>Pseudomonadota</taxon>
        <taxon>Betaproteobacteria</taxon>
        <taxon>Burkholderiales</taxon>
        <taxon>Comamonadaceae</taxon>
        <taxon>Paracidovorax</taxon>
    </lineage>
</organism>
<sequence length="89" mass="9482">MSILIRNFGVAVRQSREANGWSQERLAEHSDLNRSYVGEIERGAAIASLLTVEKLAGALGVRPSALVTRGEAIGHANLVRGLQLTAIAC</sequence>
<protein>
    <submittedName>
        <fullName evidence="3">Helix-turn-helix</fullName>
    </submittedName>
</protein>